<protein>
    <submittedName>
        <fullName evidence="1">Uncharacterized protein</fullName>
    </submittedName>
</protein>
<keyword evidence="2" id="KW-1185">Reference proteome</keyword>
<dbReference type="Proteomes" id="UP000265520">
    <property type="component" value="Unassembled WGS sequence"/>
</dbReference>
<organism evidence="1 2">
    <name type="scientific">Trifolium medium</name>
    <dbReference type="NCBI Taxonomy" id="97028"/>
    <lineage>
        <taxon>Eukaryota</taxon>
        <taxon>Viridiplantae</taxon>
        <taxon>Streptophyta</taxon>
        <taxon>Embryophyta</taxon>
        <taxon>Tracheophyta</taxon>
        <taxon>Spermatophyta</taxon>
        <taxon>Magnoliopsida</taxon>
        <taxon>eudicotyledons</taxon>
        <taxon>Gunneridae</taxon>
        <taxon>Pentapetalae</taxon>
        <taxon>rosids</taxon>
        <taxon>fabids</taxon>
        <taxon>Fabales</taxon>
        <taxon>Fabaceae</taxon>
        <taxon>Papilionoideae</taxon>
        <taxon>50 kb inversion clade</taxon>
        <taxon>NPAAA clade</taxon>
        <taxon>Hologalegina</taxon>
        <taxon>IRL clade</taxon>
        <taxon>Trifolieae</taxon>
        <taxon>Trifolium</taxon>
    </lineage>
</organism>
<name>A0A392NJ47_9FABA</name>
<proteinExistence type="predicted"/>
<accession>A0A392NJ47</accession>
<reference evidence="1 2" key="1">
    <citation type="journal article" date="2018" name="Front. Plant Sci.">
        <title>Red Clover (Trifolium pratense) and Zigzag Clover (T. medium) - A Picture of Genomic Similarities and Differences.</title>
        <authorList>
            <person name="Dluhosova J."/>
            <person name="Istvanek J."/>
            <person name="Nedelnik J."/>
            <person name="Repkova J."/>
        </authorList>
    </citation>
    <scope>NUCLEOTIDE SEQUENCE [LARGE SCALE GENOMIC DNA]</scope>
    <source>
        <strain evidence="2">cv. 10/8</strain>
        <tissue evidence="1">Leaf</tissue>
    </source>
</reference>
<sequence>MLRVSNFPWQYRTRVRLNCRASCLANYNSFLPTGAGKGLLVAYQYHHPASVSPGGPEMDRTG</sequence>
<feature type="non-terminal residue" evidence="1">
    <location>
        <position position="62"/>
    </location>
</feature>
<evidence type="ECO:0000313" key="2">
    <source>
        <dbReference type="Proteomes" id="UP000265520"/>
    </source>
</evidence>
<dbReference type="EMBL" id="LXQA010040167">
    <property type="protein sequence ID" value="MCH99393.1"/>
    <property type="molecule type" value="Genomic_DNA"/>
</dbReference>
<evidence type="ECO:0000313" key="1">
    <source>
        <dbReference type="EMBL" id="MCH99393.1"/>
    </source>
</evidence>
<comment type="caution">
    <text evidence="1">The sequence shown here is derived from an EMBL/GenBank/DDBJ whole genome shotgun (WGS) entry which is preliminary data.</text>
</comment>
<dbReference type="AlphaFoldDB" id="A0A392NJ47"/>